<organism evidence="1">
    <name type="scientific">hydrothermal vent metagenome</name>
    <dbReference type="NCBI Taxonomy" id="652676"/>
    <lineage>
        <taxon>unclassified sequences</taxon>
        <taxon>metagenomes</taxon>
        <taxon>ecological metagenomes</taxon>
    </lineage>
</organism>
<dbReference type="AlphaFoldDB" id="A0A3B0TLM5"/>
<protein>
    <submittedName>
        <fullName evidence="1">Uncharacterized protein</fullName>
    </submittedName>
</protein>
<name>A0A3B0TLM5_9ZZZZ</name>
<evidence type="ECO:0000313" key="1">
    <source>
        <dbReference type="EMBL" id="VAW19575.1"/>
    </source>
</evidence>
<accession>A0A3B0TLM5</accession>
<reference evidence="1" key="1">
    <citation type="submission" date="2018-06" db="EMBL/GenBank/DDBJ databases">
        <authorList>
            <person name="Zhirakovskaya E."/>
        </authorList>
    </citation>
    <scope>NUCLEOTIDE SEQUENCE</scope>
</reference>
<gene>
    <name evidence="1" type="ORF">MNBD_ALPHA11-2250</name>
</gene>
<sequence>SKIAAKEIEKFENWLQIQISLVLKESGRNWPQNYGQLLIACAEGIAQKSTSASQIGPATRLMVEKLLA</sequence>
<dbReference type="EMBL" id="UOEQ01000225">
    <property type="protein sequence ID" value="VAW19575.1"/>
    <property type="molecule type" value="Genomic_DNA"/>
</dbReference>
<feature type="non-terminal residue" evidence="1">
    <location>
        <position position="1"/>
    </location>
</feature>
<proteinExistence type="predicted"/>